<evidence type="ECO:0000313" key="3">
    <source>
        <dbReference type="EMBL" id="PSN90253.1"/>
    </source>
</evidence>
<evidence type="ECO:0000313" key="4">
    <source>
        <dbReference type="Proteomes" id="UP000240322"/>
    </source>
</evidence>
<dbReference type="InterPro" id="IPR020846">
    <property type="entry name" value="MFS_dom"/>
</dbReference>
<evidence type="ECO:0000256" key="1">
    <source>
        <dbReference type="SAM" id="Phobius"/>
    </source>
</evidence>
<feature type="transmembrane region" description="Helical" evidence="1">
    <location>
        <begin position="81"/>
        <end position="106"/>
    </location>
</feature>
<dbReference type="SUPFAM" id="SSF103473">
    <property type="entry name" value="MFS general substrate transporter"/>
    <property type="match status" value="1"/>
</dbReference>
<dbReference type="GO" id="GO:0022857">
    <property type="term" value="F:transmembrane transporter activity"/>
    <property type="evidence" value="ECO:0007669"/>
    <property type="project" value="InterPro"/>
</dbReference>
<organism evidence="3 4">
    <name type="scientific">Candidatus Marsarchaeota G2 archaeon OSP_D</name>
    <dbReference type="NCBI Taxonomy" id="1978157"/>
    <lineage>
        <taxon>Archaea</taxon>
        <taxon>Candidatus Marsarchaeota</taxon>
        <taxon>Candidatus Marsarchaeota group 2</taxon>
    </lineage>
</organism>
<feature type="transmembrane region" description="Helical" evidence="1">
    <location>
        <begin position="39"/>
        <end position="61"/>
    </location>
</feature>
<dbReference type="AlphaFoldDB" id="A0A2R6AVA6"/>
<sequence length="108" mass="12033">MERLLRLFYTLKVEWRMGESVTPFRDIDELKMSFNHIKIWFTAGMGFFTDAYDLFIIGAVLDVFNKTSIAGFNPATKILGMPASGFIGASAIFAAVVGELLFGLIADR</sequence>
<gene>
    <name evidence="3" type="ORF">B9Q03_07240</name>
</gene>
<comment type="caution">
    <text evidence="3">The sequence shown here is derived from an EMBL/GenBank/DDBJ whole genome shotgun (WGS) entry which is preliminary data.</text>
</comment>
<accession>A0A2R6AVA6</accession>
<keyword evidence="1" id="KW-1133">Transmembrane helix</keyword>
<protein>
    <recommendedName>
        <fullName evidence="2">Major facilitator superfamily (MFS) profile domain-containing protein</fullName>
    </recommendedName>
</protein>
<evidence type="ECO:0000259" key="2">
    <source>
        <dbReference type="PROSITE" id="PS50850"/>
    </source>
</evidence>
<feature type="non-terminal residue" evidence="3">
    <location>
        <position position="108"/>
    </location>
</feature>
<name>A0A2R6AVA6_9ARCH</name>
<keyword evidence="1" id="KW-0472">Membrane</keyword>
<dbReference type="PROSITE" id="PS50850">
    <property type="entry name" value="MFS"/>
    <property type="match status" value="1"/>
</dbReference>
<keyword evidence="1" id="KW-0812">Transmembrane</keyword>
<dbReference type="Gene3D" id="1.20.1250.20">
    <property type="entry name" value="MFS general substrate transporter like domains"/>
    <property type="match status" value="1"/>
</dbReference>
<dbReference type="Proteomes" id="UP000240322">
    <property type="component" value="Unassembled WGS sequence"/>
</dbReference>
<feature type="domain" description="Major facilitator superfamily (MFS) profile" evidence="2">
    <location>
        <begin position="39"/>
        <end position="108"/>
    </location>
</feature>
<reference evidence="3 4" key="1">
    <citation type="submission" date="2017-04" db="EMBL/GenBank/DDBJ databases">
        <title>Novel microbial lineages endemic to geothermal iron-oxide mats fill important gaps in the evolutionary history of Archaea.</title>
        <authorList>
            <person name="Jay Z.J."/>
            <person name="Beam J.P."/>
            <person name="Dlakic M."/>
            <person name="Rusch D.B."/>
            <person name="Kozubal M.A."/>
            <person name="Inskeep W.P."/>
        </authorList>
    </citation>
    <scope>NUCLEOTIDE SEQUENCE [LARGE SCALE GENOMIC DNA]</scope>
    <source>
        <strain evidence="3">OSP_D</strain>
    </source>
</reference>
<dbReference type="EMBL" id="NEXE01000067">
    <property type="protein sequence ID" value="PSN90253.1"/>
    <property type="molecule type" value="Genomic_DNA"/>
</dbReference>
<dbReference type="InterPro" id="IPR036259">
    <property type="entry name" value="MFS_trans_sf"/>
</dbReference>
<proteinExistence type="predicted"/>